<dbReference type="AlphaFoldDB" id="E1R612"/>
<dbReference type="RefSeq" id="WP_013254241.1">
    <property type="nucleotide sequence ID" value="NC_014364.1"/>
</dbReference>
<dbReference type="STRING" id="573413.Spirs_1650"/>
<dbReference type="HOGENOM" id="CLU_083032_0_0_12"/>
<organism evidence="1 2">
    <name type="scientific">Sediminispirochaeta smaragdinae (strain DSM 11293 / JCM 15392 / SEBR 4228)</name>
    <name type="common">Spirochaeta smaragdinae</name>
    <dbReference type="NCBI Taxonomy" id="573413"/>
    <lineage>
        <taxon>Bacteria</taxon>
        <taxon>Pseudomonadati</taxon>
        <taxon>Spirochaetota</taxon>
        <taxon>Spirochaetia</taxon>
        <taxon>Spirochaetales</taxon>
        <taxon>Spirochaetaceae</taxon>
        <taxon>Sediminispirochaeta</taxon>
    </lineage>
</organism>
<accession>E1R612</accession>
<dbReference type="OrthoDB" id="367491at2"/>
<reference evidence="1 2" key="1">
    <citation type="journal article" date="2010" name="Stand. Genomic Sci.">
        <title>Complete genome sequence of Spirochaeta smaragdinae type strain (SEBR 4228).</title>
        <authorList>
            <person name="Mavromatis K."/>
            <person name="Yasawong M."/>
            <person name="Chertkov O."/>
            <person name="Lapidus A."/>
            <person name="Lucas S."/>
            <person name="Nolan M."/>
            <person name="Del Rio T.G."/>
            <person name="Tice H."/>
            <person name="Cheng J.F."/>
            <person name="Pitluck S."/>
            <person name="Liolios K."/>
            <person name="Ivanova N."/>
            <person name="Tapia R."/>
            <person name="Han C."/>
            <person name="Bruce D."/>
            <person name="Goodwin L."/>
            <person name="Pati A."/>
            <person name="Chen A."/>
            <person name="Palaniappan K."/>
            <person name="Land M."/>
            <person name="Hauser L."/>
            <person name="Chang Y.J."/>
            <person name="Jeffries C.D."/>
            <person name="Detter J.C."/>
            <person name="Rohde M."/>
            <person name="Brambilla E."/>
            <person name="Spring S."/>
            <person name="Goker M."/>
            <person name="Sikorski J."/>
            <person name="Woyke T."/>
            <person name="Bristow J."/>
            <person name="Eisen J.A."/>
            <person name="Markowitz V."/>
            <person name="Hugenholtz P."/>
            <person name="Klenk H.P."/>
            <person name="Kyrpides N.C."/>
        </authorList>
    </citation>
    <scope>NUCLEOTIDE SEQUENCE [LARGE SCALE GENOMIC DNA]</scope>
    <source>
        <strain evidence="2">DSM 11293 / JCM 15392 / SEBR 4228</strain>
    </source>
</reference>
<dbReference type="Proteomes" id="UP000002318">
    <property type="component" value="Chromosome"/>
</dbReference>
<dbReference type="eggNOG" id="COG1655">
    <property type="taxonomic scope" value="Bacteria"/>
</dbReference>
<evidence type="ECO:0000313" key="1">
    <source>
        <dbReference type="EMBL" id="ADK80777.1"/>
    </source>
</evidence>
<proteinExistence type="predicted"/>
<keyword evidence="2" id="KW-1185">Reference proteome</keyword>
<sequence length="289" mass="32488">MSDEQAVSTLTFFSKDEIECPVCGATFYREELRTGRGRLIAGELTDELRRLYEPSQKYGEVYPLIYTITVCPVCFYAAYVADFSTIEEPVAAKLRDQQDQRHRLVDSLFPSLDFRGRRTLIEGTAGYILTTSSMDAFSSDRSPTIKQGLSSLRAAWLAGDLHHKYPEENYDYLANVLYNKARFFYTLAIEYEGDGHQSISDAGHLGPDLDKNYGYDGALYIAALLEYYHGSDDDISSRIKSLERAKRTVARIFGMGKASKNKPTALLEKAKELHSAIGNEVKHLQDSLG</sequence>
<name>E1R612_SEDSS</name>
<gene>
    <name evidence="1" type="ordered locus">Spirs_1650</name>
</gene>
<dbReference type="EMBL" id="CP002116">
    <property type="protein sequence ID" value="ADK80777.1"/>
    <property type="molecule type" value="Genomic_DNA"/>
</dbReference>
<evidence type="ECO:0000313" key="2">
    <source>
        <dbReference type="Proteomes" id="UP000002318"/>
    </source>
</evidence>
<dbReference type="Pfam" id="PF09986">
    <property type="entry name" value="DUF2225"/>
    <property type="match status" value="1"/>
</dbReference>
<evidence type="ECO:0008006" key="3">
    <source>
        <dbReference type="Google" id="ProtNLM"/>
    </source>
</evidence>
<protein>
    <recommendedName>
        <fullName evidence="3">DUF2225 domain-containing protein</fullName>
    </recommendedName>
</protein>
<dbReference type="KEGG" id="ssm:Spirs_1650"/>
<dbReference type="InterPro" id="IPR018708">
    <property type="entry name" value="DUF2225"/>
</dbReference>